<dbReference type="PROSITE" id="PS00676">
    <property type="entry name" value="SIGMA54_INTERACT_2"/>
    <property type="match status" value="1"/>
</dbReference>
<keyword evidence="4" id="KW-0804">Transcription</keyword>
<organism evidence="8 9">
    <name type="scientific">Tissierella simiarum</name>
    <dbReference type="NCBI Taxonomy" id="2841534"/>
    <lineage>
        <taxon>Bacteria</taxon>
        <taxon>Bacillati</taxon>
        <taxon>Bacillota</taxon>
        <taxon>Tissierellia</taxon>
        <taxon>Tissierellales</taxon>
        <taxon>Tissierellaceae</taxon>
        <taxon>Tissierella</taxon>
    </lineage>
</organism>
<sequence length="447" mass="51160">MKKLFIIDDEKSICNALKYAFEDEYEVFMANNMDEFNKMIKGNRPSLVLLDLRFGSISGLDLLERIKKIYPDVVVIIMTAYGTIESSIQAIKKGAYDYILKPLNLDDLRELVKKAEQYQNIHKKIMLDNYSFEEEKDIGIIGKTVKVKKVYEMVERVKNLDVNVLIQGESGTGKELVAMAIHYNGTRKDRPFVAVNCGAIPEHLVESELFGYEKGAFTGANESKKGRFELANKGTLFLDEIGEMNPYCQVKLLRALQQREIFPLGGTSSKKIDVRIIAATNKDLSKEVEEGRFRKDLFFRLNVVPIYVPSLNERKEDIPLLVEHFIKKANLMYNLSIKEITEGALEKLKSHNYIGNIRELENIIYRACIFSSKGFIDETCIPDLSPLDEVYYDEDIIPIKLGTKLEEAEKQLIINTLDYVDGNKAKAARILGISERSIHYKVKNYFD</sequence>
<keyword evidence="5" id="KW-0597">Phosphoprotein</keyword>
<feature type="modified residue" description="4-aspartylphosphate" evidence="5">
    <location>
        <position position="51"/>
    </location>
</feature>
<dbReference type="PANTHER" id="PTHR32071:SF57">
    <property type="entry name" value="C4-DICARBOXYLATE TRANSPORT TRANSCRIPTIONAL REGULATORY PROTEIN DCTD"/>
    <property type="match status" value="1"/>
</dbReference>
<evidence type="ECO:0000256" key="3">
    <source>
        <dbReference type="ARBA" id="ARBA00023015"/>
    </source>
</evidence>
<dbReference type="Pfam" id="PF25601">
    <property type="entry name" value="AAA_lid_14"/>
    <property type="match status" value="1"/>
</dbReference>
<dbReference type="InterPro" id="IPR058031">
    <property type="entry name" value="AAA_lid_NorR"/>
</dbReference>
<dbReference type="InterPro" id="IPR025943">
    <property type="entry name" value="Sigma_54_int_dom_ATP-bd_2"/>
</dbReference>
<feature type="domain" description="Sigma-54 factor interaction" evidence="6">
    <location>
        <begin position="140"/>
        <end position="369"/>
    </location>
</feature>
<keyword evidence="9" id="KW-1185">Reference proteome</keyword>
<keyword evidence="1" id="KW-0547">Nucleotide-binding</keyword>
<dbReference type="InterPro" id="IPR001789">
    <property type="entry name" value="Sig_transdc_resp-reg_receiver"/>
</dbReference>
<dbReference type="InterPro" id="IPR002078">
    <property type="entry name" value="Sigma_54_int"/>
</dbReference>
<name>A0ABS6E8Y7_9FIRM</name>
<dbReference type="PROSITE" id="PS50045">
    <property type="entry name" value="SIGMA54_INTERACT_4"/>
    <property type="match status" value="1"/>
</dbReference>
<evidence type="ECO:0000259" key="6">
    <source>
        <dbReference type="PROSITE" id="PS50045"/>
    </source>
</evidence>
<evidence type="ECO:0000256" key="2">
    <source>
        <dbReference type="ARBA" id="ARBA00022840"/>
    </source>
</evidence>
<dbReference type="SMART" id="SM00448">
    <property type="entry name" value="REC"/>
    <property type="match status" value="1"/>
</dbReference>
<dbReference type="Pfam" id="PF02954">
    <property type="entry name" value="HTH_8"/>
    <property type="match status" value="1"/>
</dbReference>
<dbReference type="Pfam" id="PF00072">
    <property type="entry name" value="Response_reg"/>
    <property type="match status" value="1"/>
</dbReference>
<dbReference type="InterPro" id="IPR002197">
    <property type="entry name" value="HTH_Fis"/>
</dbReference>
<dbReference type="PANTHER" id="PTHR32071">
    <property type="entry name" value="TRANSCRIPTIONAL REGULATORY PROTEIN"/>
    <property type="match status" value="1"/>
</dbReference>
<dbReference type="Proteomes" id="UP000749471">
    <property type="component" value="Unassembled WGS sequence"/>
</dbReference>
<evidence type="ECO:0000259" key="7">
    <source>
        <dbReference type="PROSITE" id="PS50110"/>
    </source>
</evidence>
<dbReference type="PROSITE" id="PS50110">
    <property type="entry name" value="RESPONSE_REGULATORY"/>
    <property type="match status" value="1"/>
</dbReference>
<evidence type="ECO:0000256" key="4">
    <source>
        <dbReference type="ARBA" id="ARBA00023163"/>
    </source>
</evidence>
<dbReference type="EMBL" id="JAHLPM010000014">
    <property type="protein sequence ID" value="MBU5439387.1"/>
    <property type="molecule type" value="Genomic_DNA"/>
</dbReference>
<evidence type="ECO:0000313" key="9">
    <source>
        <dbReference type="Proteomes" id="UP000749471"/>
    </source>
</evidence>
<dbReference type="SMART" id="SM00382">
    <property type="entry name" value="AAA"/>
    <property type="match status" value="1"/>
</dbReference>
<evidence type="ECO:0000256" key="5">
    <source>
        <dbReference type="PROSITE-ProRule" id="PRU00169"/>
    </source>
</evidence>
<reference evidence="8 9" key="1">
    <citation type="submission" date="2021-06" db="EMBL/GenBank/DDBJ databases">
        <authorList>
            <person name="Sun Q."/>
            <person name="Li D."/>
        </authorList>
    </citation>
    <scope>NUCLEOTIDE SEQUENCE [LARGE SCALE GENOMIC DNA]</scope>
    <source>
        <strain evidence="8 9">MSJ-40</strain>
    </source>
</reference>
<evidence type="ECO:0000313" key="8">
    <source>
        <dbReference type="EMBL" id="MBU5439387.1"/>
    </source>
</evidence>
<proteinExistence type="predicted"/>
<accession>A0ABS6E8Y7</accession>
<dbReference type="CDD" id="cd00009">
    <property type="entry name" value="AAA"/>
    <property type="match status" value="1"/>
</dbReference>
<feature type="domain" description="Response regulatory" evidence="7">
    <location>
        <begin position="3"/>
        <end position="116"/>
    </location>
</feature>
<keyword evidence="3" id="KW-0805">Transcription regulation</keyword>
<dbReference type="InterPro" id="IPR025662">
    <property type="entry name" value="Sigma_54_int_dom_ATP-bd_1"/>
</dbReference>
<dbReference type="PROSITE" id="PS00675">
    <property type="entry name" value="SIGMA54_INTERACT_1"/>
    <property type="match status" value="1"/>
</dbReference>
<protein>
    <submittedName>
        <fullName evidence="8">Sigma-54 dependent transcriptional regulator</fullName>
    </submittedName>
</protein>
<evidence type="ECO:0000256" key="1">
    <source>
        <dbReference type="ARBA" id="ARBA00022741"/>
    </source>
</evidence>
<dbReference type="Pfam" id="PF00158">
    <property type="entry name" value="Sigma54_activat"/>
    <property type="match status" value="1"/>
</dbReference>
<keyword evidence="2" id="KW-0067">ATP-binding</keyword>
<dbReference type="InterPro" id="IPR003593">
    <property type="entry name" value="AAA+_ATPase"/>
</dbReference>
<dbReference type="RefSeq" id="WP_216521093.1">
    <property type="nucleotide sequence ID" value="NZ_JAHLPM010000014.1"/>
</dbReference>
<gene>
    <name evidence="8" type="ORF">KQI42_15315</name>
</gene>
<comment type="caution">
    <text evidence="8">The sequence shown here is derived from an EMBL/GenBank/DDBJ whole genome shotgun (WGS) entry which is preliminary data.</text>
</comment>